<dbReference type="AlphaFoldDB" id="A0A2N9HQC4"/>
<sequence length="512" mass="57522">MTEELQALEKTHTWDLVDLPHGKSAIGCKWVYKIKTKSDGSIERYKARLVAKGYAQEYGIDYEETFAPVARITSVRSLLAIAAVHQWPLFQMDVKNAFLNGDLTEEVYMQAPPGYSDCPDKVCLLRRALYGLKQAPRAWFAKFSSIVHQFGFSSSSHDTALFIRRSDKGMILLLLYLLPDATLYRQLVGSLVYLTVTRPDIAHAVHLVSQFLSAPHSTHYAAVLHILRLGYFFTLHPADRLAFVYSALHLYGNSYFGGIWVLHILHRLSSCDNRSAIQIAHNDVLHERTKHIEIDCHLVRHHLSAGILHLLPVSSSDQTADIFTKTFPPGRFRDLVSKLKMASAEASKKRPMESAKKTLAPEKKAKFITPEKTAELRSTVHFRIRVPVPVWYGGSQMTAAHLPVESLLCPLNGDGIPGWDMEVSVHPYLRGLPWCIYDFVCLSPRGTLPGRFSLNSRPEGYDCFVYIAEEVEPTLASLVTGHSARKMVCSLIQRQNTVMGNEVHGNAPCGDW</sequence>
<evidence type="ECO:0000259" key="1">
    <source>
        <dbReference type="Pfam" id="PF07727"/>
    </source>
</evidence>
<dbReference type="SUPFAM" id="SSF56672">
    <property type="entry name" value="DNA/RNA polymerases"/>
    <property type="match status" value="1"/>
</dbReference>
<dbReference type="PANTHER" id="PTHR11439">
    <property type="entry name" value="GAG-POL-RELATED RETROTRANSPOSON"/>
    <property type="match status" value="1"/>
</dbReference>
<protein>
    <recommendedName>
        <fullName evidence="1">Reverse transcriptase Ty1/copia-type domain-containing protein</fullName>
    </recommendedName>
</protein>
<evidence type="ECO:0000313" key="2">
    <source>
        <dbReference type="EMBL" id="SPD13874.1"/>
    </source>
</evidence>
<name>A0A2N9HQC4_FAGSY</name>
<gene>
    <name evidence="2" type="ORF">FSB_LOCUS41756</name>
</gene>
<proteinExistence type="predicted"/>
<dbReference type="Pfam" id="PF07727">
    <property type="entry name" value="RVT_2"/>
    <property type="match status" value="1"/>
</dbReference>
<feature type="domain" description="Reverse transcriptase Ty1/copia-type" evidence="1">
    <location>
        <begin position="12"/>
        <end position="177"/>
    </location>
</feature>
<reference evidence="2" key="1">
    <citation type="submission" date="2018-02" db="EMBL/GenBank/DDBJ databases">
        <authorList>
            <person name="Cohen D.B."/>
            <person name="Kent A.D."/>
        </authorList>
    </citation>
    <scope>NUCLEOTIDE SEQUENCE</scope>
</reference>
<dbReference type="CDD" id="cd09272">
    <property type="entry name" value="RNase_HI_RT_Ty1"/>
    <property type="match status" value="1"/>
</dbReference>
<dbReference type="EMBL" id="OIVN01003835">
    <property type="protein sequence ID" value="SPD13874.1"/>
    <property type="molecule type" value="Genomic_DNA"/>
</dbReference>
<dbReference type="InterPro" id="IPR043502">
    <property type="entry name" value="DNA/RNA_pol_sf"/>
</dbReference>
<dbReference type="InterPro" id="IPR013103">
    <property type="entry name" value="RVT_2"/>
</dbReference>
<dbReference type="PANTHER" id="PTHR11439:SF461">
    <property type="entry name" value="OS10G0432200 PROTEIN"/>
    <property type="match status" value="1"/>
</dbReference>
<accession>A0A2N9HQC4</accession>
<organism evidence="2">
    <name type="scientific">Fagus sylvatica</name>
    <name type="common">Beechnut</name>
    <dbReference type="NCBI Taxonomy" id="28930"/>
    <lineage>
        <taxon>Eukaryota</taxon>
        <taxon>Viridiplantae</taxon>
        <taxon>Streptophyta</taxon>
        <taxon>Embryophyta</taxon>
        <taxon>Tracheophyta</taxon>
        <taxon>Spermatophyta</taxon>
        <taxon>Magnoliopsida</taxon>
        <taxon>eudicotyledons</taxon>
        <taxon>Gunneridae</taxon>
        <taxon>Pentapetalae</taxon>
        <taxon>rosids</taxon>
        <taxon>fabids</taxon>
        <taxon>Fagales</taxon>
        <taxon>Fagaceae</taxon>
        <taxon>Fagus</taxon>
    </lineage>
</organism>